<gene>
    <name evidence="2" type="ORF">L5515_000915</name>
</gene>
<evidence type="ECO:0000313" key="3">
    <source>
        <dbReference type="Proteomes" id="UP000829354"/>
    </source>
</evidence>
<name>A0AAE9J2L5_CAEBR</name>
<sequence length="85" mass="9144">MVGHPLVFHSTSPTNGDLLPRLSLSSPSDSGLHSSSSSTNSERPTNNLIAQLNLSSEFILYSVVLLLIRSVSSCNTVITVRFLTE</sequence>
<keyword evidence="3" id="KW-1185">Reference proteome</keyword>
<evidence type="ECO:0000256" key="1">
    <source>
        <dbReference type="SAM" id="MobiDB-lite"/>
    </source>
</evidence>
<proteinExistence type="predicted"/>
<feature type="region of interest" description="Disordered" evidence="1">
    <location>
        <begin position="1"/>
        <end position="45"/>
    </location>
</feature>
<dbReference type="EMBL" id="CP092620">
    <property type="protein sequence ID" value="UMM11833.1"/>
    <property type="molecule type" value="Genomic_DNA"/>
</dbReference>
<protein>
    <submittedName>
        <fullName evidence="2">Uncharacterized protein</fullName>
    </submittedName>
</protein>
<dbReference type="Proteomes" id="UP000829354">
    <property type="component" value="Chromosome I"/>
</dbReference>
<evidence type="ECO:0000313" key="2">
    <source>
        <dbReference type="EMBL" id="UMM11833.1"/>
    </source>
</evidence>
<dbReference type="AlphaFoldDB" id="A0AAE9J2L5"/>
<reference evidence="2 3" key="1">
    <citation type="submission" date="2022-04" db="EMBL/GenBank/DDBJ databases">
        <title>Chromosome-level reference genomes for two strains of Caenorhabditis briggsae: an improved platform for comparative genomics.</title>
        <authorList>
            <person name="Stevens L."/>
            <person name="Andersen E."/>
        </authorList>
    </citation>
    <scope>NUCLEOTIDE SEQUENCE [LARGE SCALE GENOMIC DNA]</scope>
    <source>
        <strain evidence="2">VX34</strain>
        <tissue evidence="2">Whole-organism</tissue>
    </source>
</reference>
<feature type="compositionally biased region" description="Low complexity" evidence="1">
    <location>
        <begin position="16"/>
        <end position="38"/>
    </location>
</feature>
<organism evidence="2 3">
    <name type="scientific">Caenorhabditis briggsae</name>
    <dbReference type="NCBI Taxonomy" id="6238"/>
    <lineage>
        <taxon>Eukaryota</taxon>
        <taxon>Metazoa</taxon>
        <taxon>Ecdysozoa</taxon>
        <taxon>Nematoda</taxon>
        <taxon>Chromadorea</taxon>
        <taxon>Rhabditida</taxon>
        <taxon>Rhabditina</taxon>
        <taxon>Rhabditomorpha</taxon>
        <taxon>Rhabditoidea</taxon>
        <taxon>Rhabditidae</taxon>
        <taxon>Peloderinae</taxon>
        <taxon>Caenorhabditis</taxon>
    </lineage>
</organism>
<accession>A0AAE9J2L5</accession>